<sequence length="58" mass="6530">MTYKLSPQTYSLPLVRSQLIVCLPSPTPTFLVCGLYGPNQIYTSSESIQYRKSTRLGM</sequence>
<evidence type="ECO:0000313" key="1">
    <source>
        <dbReference type="EMBL" id="KIO00661.1"/>
    </source>
</evidence>
<proteinExistence type="predicted"/>
<gene>
    <name evidence="1" type="ORF">M404DRAFT_1003658</name>
</gene>
<protein>
    <submittedName>
        <fullName evidence="1">Uncharacterized protein</fullName>
    </submittedName>
</protein>
<dbReference type="Proteomes" id="UP000054217">
    <property type="component" value="Unassembled WGS sequence"/>
</dbReference>
<evidence type="ECO:0000313" key="2">
    <source>
        <dbReference type="Proteomes" id="UP000054217"/>
    </source>
</evidence>
<reference evidence="1 2" key="1">
    <citation type="submission" date="2014-04" db="EMBL/GenBank/DDBJ databases">
        <authorList>
            <consortium name="DOE Joint Genome Institute"/>
            <person name="Kuo A."/>
            <person name="Kohler A."/>
            <person name="Costa M.D."/>
            <person name="Nagy L.G."/>
            <person name="Floudas D."/>
            <person name="Copeland A."/>
            <person name="Barry K.W."/>
            <person name="Cichocki N."/>
            <person name="Veneault-Fourrey C."/>
            <person name="LaButti K."/>
            <person name="Lindquist E.A."/>
            <person name="Lipzen A."/>
            <person name="Lundell T."/>
            <person name="Morin E."/>
            <person name="Murat C."/>
            <person name="Sun H."/>
            <person name="Tunlid A."/>
            <person name="Henrissat B."/>
            <person name="Grigoriev I.V."/>
            <person name="Hibbett D.S."/>
            <person name="Martin F."/>
            <person name="Nordberg H.P."/>
            <person name="Cantor M.N."/>
            <person name="Hua S.X."/>
        </authorList>
    </citation>
    <scope>NUCLEOTIDE SEQUENCE [LARGE SCALE GENOMIC DNA]</scope>
    <source>
        <strain evidence="1 2">Marx 270</strain>
    </source>
</reference>
<dbReference type="EMBL" id="KN831994">
    <property type="protein sequence ID" value="KIO00661.1"/>
    <property type="molecule type" value="Genomic_DNA"/>
</dbReference>
<reference evidence="2" key="2">
    <citation type="submission" date="2015-01" db="EMBL/GenBank/DDBJ databases">
        <title>Evolutionary Origins and Diversification of the Mycorrhizal Mutualists.</title>
        <authorList>
            <consortium name="DOE Joint Genome Institute"/>
            <consortium name="Mycorrhizal Genomics Consortium"/>
            <person name="Kohler A."/>
            <person name="Kuo A."/>
            <person name="Nagy L.G."/>
            <person name="Floudas D."/>
            <person name="Copeland A."/>
            <person name="Barry K.W."/>
            <person name="Cichocki N."/>
            <person name="Veneault-Fourrey C."/>
            <person name="LaButti K."/>
            <person name="Lindquist E.A."/>
            <person name="Lipzen A."/>
            <person name="Lundell T."/>
            <person name="Morin E."/>
            <person name="Murat C."/>
            <person name="Riley R."/>
            <person name="Ohm R."/>
            <person name="Sun H."/>
            <person name="Tunlid A."/>
            <person name="Henrissat B."/>
            <person name="Grigoriev I.V."/>
            <person name="Hibbett D.S."/>
            <person name="Martin F."/>
        </authorList>
    </citation>
    <scope>NUCLEOTIDE SEQUENCE [LARGE SCALE GENOMIC DNA]</scope>
    <source>
        <strain evidence="2">Marx 270</strain>
    </source>
</reference>
<dbReference type="InParanoid" id="A0A0C3NZD7"/>
<keyword evidence="2" id="KW-1185">Reference proteome</keyword>
<dbReference type="HOGENOM" id="CLU_2980093_0_0_1"/>
<name>A0A0C3NZD7_PISTI</name>
<dbReference type="AlphaFoldDB" id="A0A0C3NZD7"/>
<accession>A0A0C3NZD7</accession>
<organism evidence="1 2">
    <name type="scientific">Pisolithus tinctorius Marx 270</name>
    <dbReference type="NCBI Taxonomy" id="870435"/>
    <lineage>
        <taxon>Eukaryota</taxon>
        <taxon>Fungi</taxon>
        <taxon>Dikarya</taxon>
        <taxon>Basidiomycota</taxon>
        <taxon>Agaricomycotina</taxon>
        <taxon>Agaricomycetes</taxon>
        <taxon>Agaricomycetidae</taxon>
        <taxon>Boletales</taxon>
        <taxon>Sclerodermatineae</taxon>
        <taxon>Pisolithaceae</taxon>
        <taxon>Pisolithus</taxon>
    </lineage>
</organism>